<dbReference type="GO" id="GO:0005506">
    <property type="term" value="F:iron ion binding"/>
    <property type="evidence" value="ECO:0007669"/>
    <property type="project" value="InterPro"/>
</dbReference>
<dbReference type="GO" id="GO:0008610">
    <property type="term" value="P:lipid biosynthetic process"/>
    <property type="evidence" value="ECO:0007669"/>
    <property type="project" value="InterPro"/>
</dbReference>
<dbReference type="AlphaFoldDB" id="A0A1N6FQ91"/>
<dbReference type="GO" id="GO:0050479">
    <property type="term" value="F:glyceryl-ether monooxygenase activity"/>
    <property type="evidence" value="ECO:0007669"/>
    <property type="project" value="TreeGrafter"/>
</dbReference>
<feature type="transmembrane region" description="Helical" evidence="7">
    <location>
        <begin position="293"/>
        <end position="310"/>
    </location>
</feature>
<dbReference type="InterPro" id="IPR051689">
    <property type="entry name" value="Sterol_desaturase/TMEM195"/>
</dbReference>
<feature type="transmembrane region" description="Helical" evidence="7">
    <location>
        <begin position="132"/>
        <end position="151"/>
    </location>
</feature>
<reference evidence="9 10" key="1">
    <citation type="submission" date="2016-11" db="EMBL/GenBank/DDBJ databases">
        <authorList>
            <person name="Jaros S."/>
            <person name="Januszkiewicz K."/>
            <person name="Wedrychowicz H."/>
        </authorList>
    </citation>
    <scope>NUCLEOTIDE SEQUENCE [LARGE SCALE GENOMIC DNA]</scope>
    <source>
        <strain evidence="9 10">GAS95</strain>
    </source>
</reference>
<keyword evidence="3 7" id="KW-1133">Transmembrane helix</keyword>
<gene>
    <name evidence="9" type="ORF">SAMN05444165_0330</name>
</gene>
<feature type="transmembrane region" description="Helical" evidence="7">
    <location>
        <begin position="259"/>
        <end position="281"/>
    </location>
</feature>
<evidence type="ECO:0000256" key="4">
    <source>
        <dbReference type="ARBA" id="ARBA00023002"/>
    </source>
</evidence>
<protein>
    <submittedName>
        <fullName evidence="9">Sterol desaturase/sphingolipid hydroxylase, fatty acid hydroxylase superfamily</fullName>
    </submittedName>
</protein>
<evidence type="ECO:0000256" key="7">
    <source>
        <dbReference type="SAM" id="Phobius"/>
    </source>
</evidence>
<dbReference type="GO" id="GO:0016020">
    <property type="term" value="C:membrane"/>
    <property type="evidence" value="ECO:0007669"/>
    <property type="project" value="GOC"/>
</dbReference>
<dbReference type="PANTHER" id="PTHR21624">
    <property type="entry name" value="STEROL DESATURASE-RELATED PROTEIN"/>
    <property type="match status" value="1"/>
</dbReference>
<keyword evidence="5" id="KW-0443">Lipid metabolism</keyword>
<organism evidence="9 10">
    <name type="scientific">Paraburkholderia phenazinium</name>
    <dbReference type="NCBI Taxonomy" id="60549"/>
    <lineage>
        <taxon>Bacteria</taxon>
        <taxon>Pseudomonadati</taxon>
        <taxon>Pseudomonadota</taxon>
        <taxon>Betaproteobacteria</taxon>
        <taxon>Burkholderiales</taxon>
        <taxon>Burkholderiaceae</taxon>
        <taxon>Paraburkholderia</taxon>
    </lineage>
</organism>
<accession>A0A1N6FQ91</accession>
<dbReference type="PANTHER" id="PTHR21624:SF1">
    <property type="entry name" value="ALKYLGLYCEROL MONOOXYGENASE"/>
    <property type="match status" value="1"/>
</dbReference>
<feature type="domain" description="Fatty acid hydroxylase" evidence="8">
    <location>
        <begin position="78"/>
        <end position="211"/>
    </location>
</feature>
<sequence>MNMFAIPFAVGLLLTACELLFLKLVKRQDIPWKEVVFNLDSGHILMWVFRGVEIAAYGVALKYLSLHWLDGWNPVAKWVFAFFAWDLCFYWRHRMHHRLQFLWAVHVVHHQGEHFNLSLCNRNSWYASLTDFPFTGVLAILGVPLEIYVAVSSFHYSVQFYNHSGMIRTSGMLDRFLITPLHHRVHHSADPQHFNRNFGGTFLIWDRLFGTFHQAHPGNEMRYGVAGGEVSNNPFWASNAPLLRYFGVNLPRSSERQDFIASDGFIASGGLILFGLLIYYVNGDIGNMTAERWTLFTGILAATVALGGISDGRRWGAICWIALAFTIPPLFIGHLGLRGPVPVLLFSVWLLHGIDGLRRWLENSKRISDA</sequence>
<keyword evidence="10" id="KW-1185">Reference proteome</keyword>
<keyword evidence="6 7" id="KW-0472">Membrane</keyword>
<comment type="subcellular location">
    <subcellularLocation>
        <location evidence="1">Endomembrane system</location>
        <topology evidence="1">Multi-pass membrane protein</topology>
    </subcellularLocation>
</comment>
<keyword evidence="2 7" id="KW-0812">Transmembrane</keyword>
<dbReference type="Pfam" id="PF04116">
    <property type="entry name" value="FA_hydroxylase"/>
    <property type="match status" value="1"/>
</dbReference>
<name>A0A1N6FQ91_9BURK</name>
<dbReference type="EMBL" id="FSRU01000001">
    <property type="protein sequence ID" value="SIN97476.1"/>
    <property type="molecule type" value="Genomic_DNA"/>
</dbReference>
<evidence type="ECO:0000313" key="9">
    <source>
        <dbReference type="EMBL" id="SIN97476.1"/>
    </source>
</evidence>
<evidence type="ECO:0000256" key="5">
    <source>
        <dbReference type="ARBA" id="ARBA00023098"/>
    </source>
</evidence>
<dbReference type="Proteomes" id="UP000185151">
    <property type="component" value="Unassembled WGS sequence"/>
</dbReference>
<proteinExistence type="predicted"/>
<evidence type="ECO:0000313" key="10">
    <source>
        <dbReference type="Proteomes" id="UP000185151"/>
    </source>
</evidence>
<evidence type="ECO:0000256" key="1">
    <source>
        <dbReference type="ARBA" id="ARBA00004127"/>
    </source>
</evidence>
<dbReference type="GO" id="GO:0006643">
    <property type="term" value="P:membrane lipid metabolic process"/>
    <property type="evidence" value="ECO:0007669"/>
    <property type="project" value="TreeGrafter"/>
</dbReference>
<evidence type="ECO:0000256" key="3">
    <source>
        <dbReference type="ARBA" id="ARBA00022989"/>
    </source>
</evidence>
<evidence type="ECO:0000256" key="2">
    <source>
        <dbReference type="ARBA" id="ARBA00022692"/>
    </source>
</evidence>
<keyword evidence="4" id="KW-0560">Oxidoreductase</keyword>
<evidence type="ECO:0000256" key="6">
    <source>
        <dbReference type="ARBA" id="ARBA00023136"/>
    </source>
</evidence>
<feature type="transmembrane region" description="Helical" evidence="7">
    <location>
        <begin position="43"/>
        <end position="63"/>
    </location>
</feature>
<dbReference type="OrthoDB" id="9770329at2"/>
<feature type="transmembrane region" description="Helical" evidence="7">
    <location>
        <begin position="317"/>
        <end position="337"/>
    </location>
</feature>
<evidence type="ECO:0000259" key="8">
    <source>
        <dbReference type="Pfam" id="PF04116"/>
    </source>
</evidence>
<dbReference type="GO" id="GO:0012505">
    <property type="term" value="C:endomembrane system"/>
    <property type="evidence" value="ECO:0007669"/>
    <property type="project" value="UniProtKB-SubCell"/>
</dbReference>
<dbReference type="InterPro" id="IPR006694">
    <property type="entry name" value="Fatty_acid_hydroxylase"/>
</dbReference>